<organism evidence="1">
    <name type="scientific">Marseillevirus LCMAC103</name>
    <dbReference type="NCBI Taxonomy" id="2506604"/>
    <lineage>
        <taxon>Viruses</taxon>
        <taxon>Varidnaviria</taxon>
        <taxon>Bamfordvirae</taxon>
        <taxon>Nucleocytoviricota</taxon>
        <taxon>Megaviricetes</taxon>
        <taxon>Pimascovirales</taxon>
        <taxon>Pimascovirales incertae sedis</taxon>
        <taxon>Marseilleviridae</taxon>
    </lineage>
</organism>
<gene>
    <name evidence="1" type="ORF">LCMAC103_03750</name>
</gene>
<protein>
    <submittedName>
        <fullName evidence="1">Uncharacterized protein</fullName>
    </submittedName>
</protein>
<accession>A0A481YVV4</accession>
<proteinExistence type="predicted"/>
<dbReference type="EMBL" id="MK500340">
    <property type="protein sequence ID" value="QBK87031.1"/>
    <property type="molecule type" value="Genomic_DNA"/>
</dbReference>
<evidence type="ECO:0000313" key="1">
    <source>
        <dbReference type="EMBL" id="QBK87031.1"/>
    </source>
</evidence>
<reference evidence="1" key="1">
    <citation type="journal article" date="2019" name="MBio">
        <title>Virus Genomes from Deep Sea Sediments Expand the Ocean Megavirome and Support Independent Origins of Viral Gigantism.</title>
        <authorList>
            <person name="Backstrom D."/>
            <person name="Yutin N."/>
            <person name="Jorgensen S.L."/>
            <person name="Dharamshi J."/>
            <person name="Homa F."/>
            <person name="Zaremba-Niedwiedzka K."/>
            <person name="Spang A."/>
            <person name="Wolf Y.I."/>
            <person name="Koonin E.V."/>
            <person name="Ettema T.J."/>
        </authorList>
    </citation>
    <scope>NUCLEOTIDE SEQUENCE</scope>
</reference>
<name>A0A481YVV4_9VIRU</name>
<sequence>MDRHVHPKFVPHCPVNVAFVDQYQYNTPDKDHNVYLCENGLSTPVYSCDGNIHQTLPLERYPRAGTVHNDIRLGNLVHFQGHPRGSQMGVHPHALSRLNLAKARLDREPYTPDARRAYGRYPYPDVYGYVAGSCANA</sequence>